<organism evidence="2">
    <name type="scientific">hydrothermal vent metagenome</name>
    <dbReference type="NCBI Taxonomy" id="652676"/>
    <lineage>
        <taxon>unclassified sequences</taxon>
        <taxon>metagenomes</taxon>
        <taxon>ecological metagenomes</taxon>
    </lineage>
</organism>
<name>A0A3B0X2N7_9ZZZZ</name>
<accession>A0A3B0X2N7</accession>
<reference evidence="2" key="1">
    <citation type="submission" date="2018-06" db="EMBL/GenBank/DDBJ databases">
        <authorList>
            <person name="Zhirakovskaya E."/>
        </authorList>
    </citation>
    <scope>NUCLEOTIDE SEQUENCE</scope>
</reference>
<dbReference type="EMBL" id="UOFF01000456">
    <property type="protein sequence ID" value="VAW57782.1"/>
    <property type="molecule type" value="Genomic_DNA"/>
</dbReference>
<dbReference type="CDD" id="cd00060">
    <property type="entry name" value="FHA"/>
    <property type="match status" value="1"/>
</dbReference>
<dbReference type="AlphaFoldDB" id="A0A3B0X2N7"/>
<gene>
    <name evidence="2" type="ORF">MNBD_GAMMA07-1502</name>
</gene>
<proteinExistence type="predicted"/>
<dbReference type="Gene3D" id="2.60.200.20">
    <property type="match status" value="1"/>
</dbReference>
<dbReference type="SUPFAM" id="SSF49879">
    <property type="entry name" value="SMAD/FHA domain"/>
    <property type="match status" value="1"/>
</dbReference>
<dbReference type="PANTHER" id="PTHR23308">
    <property type="entry name" value="NUCLEAR INHIBITOR OF PROTEIN PHOSPHATASE-1"/>
    <property type="match status" value="1"/>
</dbReference>
<evidence type="ECO:0000259" key="1">
    <source>
        <dbReference type="PROSITE" id="PS50006"/>
    </source>
</evidence>
<evidence type="ECO:0000313" key="2">
    <source>
        <dbReference type="EMBL" id="VAW57782.1"/>
    </source>
</evidence>
<dbReference type="SMART" id="SM00240">
    <property type="entry name" value="FHA"/>
    <property type="match status" value="1"/>
</dbReference>
<sequence>MATLINTQTQKCELLLVQHTFGRHPTEPCTTLKNPEASRLHAVIVWNGEHWFLQDLSTNGTVINDVRIESSCKTQLKKGDKINFGTNNSDVWVMDDVHAPQNMLLAITPGLVDIVIKDIVVLPSEEHPEVTIYMASEGYWICESKAGISKLNSGDKVGIQGSIWSFVEAKAGATTQAVVGSRYVKVLNIASFFEVSQNEEHVSLNIQVDNKTIDLGQRNHHYLLLLLARKYIEDKSLGIIDSEQGWIDKRLLSKMSGLNENHINIYIYRFRKQLIELTPQHLTLFTVIETRRGEIRFYCDMIKINGEHNSKACQKSVIM</sequence>
<dbReference type="InterPro" id="IPR000253">
    <property type="entry name" value="FHA_dom"/>
</dbReference>
<dbReference type="PROSITE" id="PS50006">
    <property type="entry name" value="FHA_DOMAIN"/>
    <property type="match status" value="1"/>
</dbReference>
<dbReference type="InterPro" id="IPR050923">
    <property type="entry name" value="Cell_Proc_Reg/RNA_Proc"/>
</dbReference>
<dbReference type="Pfam" id="PF00498">
    <property type="entry name" value="FHA"/>
    <property type="match status" value="1"/>
</dbReference>
<dbReference type="InterPro" id="IPR008984">
    <property type="entry name" value="SMAD_FHA_dom_sf"/>
</dbReference>
<protein>
    <recommendedName>
        <fullName evidence="1">FHA domain-containing protein</fullName>
    </recommendedName>
</protein>
<feature type="domain" description="FHA" evidence="1">
    <location>
        <begin position="19"/>
        <end position="68"/>
    </location>
</feature>